<protein>
    <recommendedName>
        <fullName evidence="3">Nuclease SbcCD subunit D</fullName>
    </recommendedName>
</protein>
<comment type="similarity">
    <text evidence="1">Belongs to the SbcD family.</text>
</comment>
<evidence type="ECO:0000256" key="5">
    <source>
        <dbReference type="ARBA" id="ARBA00022801"/>
    </source>
</evidence>
<dbReference type="GO" id="GO:0008408">
    <property type="term" value="F:3'-5' exonuclease activity"/>
    <property type="evidence" value="ECO:0007669"/>
    <property type="project" value="InterPro"/>
</dbReference>
<dbReference type="PANTHER" id="PTHR30337:SF0">
    <property type="entry name" value="NUCLEASE SBCCD SUBUNIT D"/>
    <property type="match status" value="1"/>
</dbReference>
<dbReference type="EMBL" id="GU942938">
    <property type="protein sequence ID" value="ADD61654.1"/>
    <property type="molecule type" value="Genomic_DNA"/>
</dbReference>
<accession>D9ZEA0</accession>
<dbReference type="InterPro" id="IPR029052">
    <property type="entry name" value="Metallo-depent_PP-like"/>
</dbReference>
<dbReference type="CDD" id="cd00840">
    <property type="entry name" value="MPP_Mre11_N"/>
    <property type="match status" value="1"/>
</dbReference>
<sequence length="391" mass="42670">MLTVFKFCTYYLGDLPMKFLHLADLHLGKRVNGFDLLEDQRYILEQILALCDSNKVDAVVLAGDIYDAPVPPAAACTLLDWFLTQLAARRIAVLAVSGNHDSAERLDYAAGLLANQNVYIAGQFRGAPRQIVLNDRFGPVEFTLLPFVRAATVRHYMPEADLPDYDSAVAAALSACAPSAERRVLVAHQMVVAGLCPPQLSGSETAPLTVGTVDSVDAAHFAGFSYTALGHIHRAQRVGSDTVRYAGAPLCYHLDECGMEKSATLVRLGRRGVDGLDTLPLHPRRAMRHIVGPLAKLVEHPADTGDYIWATLTDPTPQPDAMAMLRTAYPNAMRLDYRPQGAEILPADTAQSVRGKPFASLFEDFFTQMNGRPLTVEEARAVKALREEASK</sequence>
<dbReference type="PANTHER" id="PTHR30337">
    <property type="entry name" value="COMPONENT OF ATP-DEPENDENT DSDNA EXONUCLEASE"/>
    <property type="match status" value="1"/>
</dbReference>
<evidence type="ECO:0000313" key="9">
    <source>
        <dbReference type="EMBL" id="ADD61654.1"/>
    </source>
</evidence>
<dbReference type="GO" id="GO:0006259">
    <property type="term" value="P:DNA metabolic process"/>
    <property type="evidence" value="ECO:0007669"/>
    <property type="project" value="InterPro"/>
</dbReference>
<dbReference type="InterPro" id="IPR026843">
    <property type="entry name" value="SbcD_C"/>
</dbReference>
<dbReference type="InterPro" id="IPR050535">
    <property type="entry name" value="DNA_Repair-Maintenance_Comp"/>
</dbReference>
<keyword evidence="6" id="KW-0269">Exonuclease</keyword>
<feature type="domain" description="Nuclease SbcCD subunit D C-terminal" evidence="8">
    <location>
        <begin position="284"/>
        <end position="369"/>
    </location>
</feature>
<comment type="subunit">
    <text evidence="2">Heterodimer of SbcC and SbcD.</text>
</comment>
<evidence type="ECO:0000256" key="2">
    <source>
        <dbReference type="ARBA" id="ARBA00011322"/>
    </source>
</evidence>
<feature type="domain" description="Calcineurin-like phosphoesterase" evidence="7">
    <location>
        <begin position="17"/>
        <end position="135"/>
    </location>
</feature>
<keyword evidence="5" id="KW-0378">Hydrolase</keyword>
<reference evidence="9" key="1">
    <citation type="journal article" date="2010" name="Genome Res.">
        <title>Functional metagenomics to mine the human gut microbiome for dietary fiber catabolic enzymes.</title>
        <authorList>
            <person name="Tasse L."/>
            <person name="Bercovici J."/>
            <person name="Pizzut-Serin S."/>
            <person name="Robe P."/>
            <person name="Tap J."/>
            <person name="Klopp C."/>
            <person name="Cantarel B.L."/>
            <person name="Coutinho P.M."/>
            <person name="Henrissat B."/>
            <person name="Leclerc M."/>
            <person name="Dore J."/>
            <person name="Monsan P."/>
            <person name="Remaud-Simeon M."/>
            <person name="Potocki-Veronese G."/>
        </authorList>
    </citation>
    <scope>NUCLEOTIDE SEQUENCE</scope>
</reference>
<name>D9ZEA0_9ZZZZ</name>
<organism evidence="9">
    <name type="scientific">uncultured organism</name>
    <dbReference type="NCBI Taxonomy" id="155900"/>
    <lineage>
        <taxon>unclassified sequences</taxon>
        <taxon>environmental samples</taxon>
    </lineage>
</organism>
<evidence type="ECO:0000256" key="4">
    <source>
        <dbReference type="ARBA" id="ARBA00022722"/>
    </source>
</evidence>
<proteinExistence type="inferred from homology"/>
<dbReference type="AlphaFoldDB" id="D9ZEA0"/>
<dbReference type="NCBIfam" id="TIGR00619">
    <property type="entry name" value="sbcd"/>
    <property type="match status" value="1"/>
</dbReference>
<dbReference type="Gene3D" id="3.60.21.10">
    <property type="match status" value="1"/>
</dbReference>
<evidence type="ECO:0000259" key="7">
    <source>
        <dbReference type="Pfam" id="PF00149"/>
    </source>
</evidence>
<dbReference type="InterPro" id="IPR004843">
    <property type="entry name" value="Calcineurin-like_PHP"/>
</dbReference>
<evidence type="ECO:0000256" key="6">
    <source>
        <dbReference type="ARBA" id="ARBA00022839"/>
    </source>
</evidence>
<dbReference type="InterPro" id="IPR041796">
    <property type="entry name" value="Mre11_N"/>
</dbReference>
<dbReference type="GO" id="GO:0004519">
    <property type="term" value="F:endonuclease activity"/>
    <property type="evidence" value="ECO:0007669"/>
    <property type="project" value="InterPro"/>
</dbReference>
<dbReference type="SUPFAM" id="SSF56300">
    <property type="entry name" value="Metallo-dependent phosphatases"/>
    <property type="match status" value="1"/>
</dbReference>
<evidence type="ECO:0000256" key="3">
    <source>
        <dbReference type="ARBA" id="ARBA00013365"/>
    </source>
</evidence>
<evidence type="ECO:0000259" key="8">
    <source>
        <dbReference type="Pfam" id="PF12320"/>
    </source>
</evidence>
<keyword evidence="4" id="KW-0540">Nuclease</keyword>
<dbReference type="Pfam" id="PF12320">
    <property type="entry name" value="SbcD_C"/>
    <property type="match status" value="1"/>
</dbReference>
<dbReference type="InterPro" id="IPR004593">
    <property type="entry name" value="SbcD"/>
</dbReference>
<dbReference type="Pfam" id="PF00149">
    <property type="entry name" value="Metallophos"/>
    <property type="match status" value="1"/>
</dbReference>
<evidence type="ECO:0000256" key="1">
    <source>
        <dbReference type="ARBA" id="ARBA00010555"/>
    </source>
</evidence>